<dbReference type="Gene3D" id="3.90.25.10">
    <property type="entry name" value="UDP-galactose 4-epimerase, domain 1"/>
    <property type="match status" value="1"/>
</dbReference>
<dbReference type="Proteomes" id="UP001500416">
    <property type="component" value="Unassembled WGS sequence"/>
</dbReference>
<dbReference type="SUPFAM" id="SSF51735">
    <property type="entry name" value="NAD(P)-binding Rossmann-fold domains"/>
    <property type="match status" value="1"/>
</dbReference>
<reference evidence="3" key="1">
    <citation type="journal article" date="2019" name="Int. J. Syst. Evol. Microbiol.">
        <title>The Global Catalogue of Microorganisms (GCM) 10K type strain sequencing project: providing services to taxonomists for standard genome sequencing and annotation.</title>
        <authorList>
            <consortium name="The Broad Institute Genomics Platform"/>
            <consortium name="The Broad Institute Genome Sequencing Center for Infectious Disease"/>
            <person name="Wu L."/>
            <person name="Ma J."/>
        </authorList>
    </citation>
    <scope>NUCLEOTIDE SEQUENCE [LARGE SCALE GENOMIC DNA]</scope>
    <source>
        <strain evidence="3">JCM 3380</strain>
    </source>
</reference>
<dbReference type="Gene3D" id="3.40.50.720">
    <property type="entry name" value="NAD(P)-binding Rossmann-like Domain"/>
    <property type="match status" value="1"/>
</dbReference>
<dbReference type="PANTHER" id="PTHR43162">
    <property type="match status" value="1"/>
</dbReference>
<protein>
    <submittedName>
        <fullName evidence="2">NAD(P)H-binding protein</fullName>
    </submittedName>
</protein>
<evidence type="ECO:0000259" key="1">
    <source>
        <dbReference type="Pfam" id="PF13460"/>
    </source>
</evidence>
<proteinExistence type="predicted"/>
<dbReference type="InterPro" id="IPR036291">
    <property type="entry name" value="NAD(P)-bd_dom_sf"/>
</dbReference>
<dbReference type="EMBL" id="BAAABU010000031">
    <property type="protein sequence ID" value="GAA0261407.1"/>
    <property type="molecule type" value="Genomic_DNA"/>
</dbReference>
<feature type="domain" description="NAD(P)-binding" evidence="1">
    <location>
        <begin position="4"/>
        <end position="157"/>
    </location>
</feature>
<gene>
    <name evidence="2" type="ORF">GCM10010492_73100</name>
</gene>
<comment type="caution">
    <text evidence="2">The sequence shown here is derived from an EMBL/GenBank/DDBJ whole genome shotgun (WGS) entry which is preliminary data.</text>
</comment>
<dbReference type="PANTHER" id="PTHR43162:SF1">
    <property type="entry name" value="PRESTALK A DIFFERENTIATION PROTEIN A"/>
    <property type="match status" value="1"/>
</dbReference>
<organism evidence="2 3">
    <name type="scientific">Saccharothrix mutabilis subsp. mutabilis</name>
    <dbReference type="NCBI Taxonomy" id="66855"/>
    <lineage>
        <taxon>Bacteria</taxon>
        <taxon>Bacillati</taxon>
        <taxon>Actinomycetota</taxon>
        <taxon>Actinomycetes</taxon>
        <taxon>Pseudonocardiales</taxon>
        <taxon>Pseudonocardiaceae</taxon>
        <taxon>Saccharothrix</taxon>
    </lineage>
</organism>
<keyword evidence="3" id="KW-1185">Reference proteome</keyword>
<sequence length="263" mass="27492">MVLGATGKTGRRVAAALGSAARPASRSSALRFDWSDPSTWAPALAGVSAVYLVPPANNLDSAEVEAFVPVAVAAGVRRIVLLSARGIDPADRREAAVRESAVDWTILRPAWFQQNFSEDFLLPMVRAGEVTLPMGAGGNPFIDARDIADVAVAALTSDAHAGRVYELSGPEAISFPDAVALVAEASGREVKAVDVPEEPFTGALVEAGFSPEYATVLTASLAAIRDGHDAHLSTGVQDALGREPRRFEDYVKATAASGVWAQV</sequence>
<dbReference type="InterPro" id="IPR051604">
    <property type="entry name" value="Ergot_Alk_Oxidoreductase"/>
</dbReference>
<evidence type="ECO:0000313" key="3">
    <source>
        <dbReference type="Proteomes" id="UP001500416"/>
    </source>
</evidence>
<accession>A0ABP3EHP4</accession>
<name>A0ABP3EHP4_9PSEU</name>
<dbReference type="Pfam" id="PF13460">
    <property type="entry name" value="NAD_binding_10"/>
    <property type="match status" value="1"/>
</dbReference>
<evidence type="ECO:0000313" key="2">
    <source>
        <dbReference type="EMBL" id="GAA0261407.1"/>
    </source>
</evidence>
<dbReference type="InterPro" id="IPR016040">
    <property type="entry name" value="NAD(P)-bd_dom"/>
</dbReference>